<sequence length="82" mass="9114">MQPSSPSLSPSSLSHRFCQQQQEKSEKHQQHQEKHQKQQHQQQKEQQDQKEQSCHAHANRTPSVGTAALPQLASTPAPAAAA</sequence>
<dbReference type="OMA" id="HRFCQQQ"/>
<name>B3P8B3_DROER</name>
<accession>B3P8B3</accession>
<protein>
    <submittedName>
        <fullName evidence="2">GG11240</fullName>
    </submittedName>
</protein>
<dbReference type="AlphaFoldDB" id="B3P8B3"/>
<feature type="compositionally biased region" description="Low complexity" evidence="1">
    <location>
        <begin position="66"/>
        <end position="82"/>
    </location>
</feature>
<dbReference type="HOGENOM" id="CLU_2640778_0_0_1"/>
<organism evidence="2 3">
    <name type="scientific">Drosophila erecta</name>
    <name type="common">Fruit fly</name>
    <dbReference type="NCBI Taxonomy" id="7220"/>
    <lineage>
        <taxon>Eukaryota</taxon>
        <taxon>Metazoa</taxon>
        <taxon>Ecdysozoa</taxon>
        <taxon>Arthropoda</taxon>
        <taxon>Hexapoda</taxon>
        <taxon>Insecta</taxon>
        <taxon>Pterygota</taxon>
        <taxon>Neoptera</taxon>
        <taxon>Endopterygota</taxon>
        <taxon>Diptera</taxon>
        <taxon>Brachycera</taxon>
        <taxon>Muscomorpha</taxon>
        <taxon>Ephydroidea</taxon>
        <taxon>Drosophilidae</taxon>
        <taxon>Drosophila</taxon>
        <taxon>Sophophora</taxon>
    </lineage>
</organism>
<reference evidence="2 3" key="1">
    <citation type="journal article" date="2007" name="Nature">
        <title>Evolution of genes and genomes on the Drosophila phylogeny.</title>
        <authorList>
            <consortium name="Drosophila 12 Genomes Consortium"/>
            <person name="Clark A.G."/>
            <person name="Eisen M.B."/>
            <person name="Smith D.R."/>
            <person name="Bergman C.M."/>
            <person name="Oliver B."/>
            <person name="Markow T.A."/>
            <person name="Kaufman T.C."/>
            <person name="Kellis M."/>
            <person name="Gelbart W."/>
            <person name="Iyer V.N."/>
            <person name="Pollard D.A."/>
            <person name="Sackton T.B."/>
            <person name="Larracuente A.M."/>
            <person name="Singh N.D."/>
            <person name="Abad J.P."/>
            <person name="Abt D.N."/>
            <person name="Adryan B."/>
            <person name="Aguade M."/>
            <person name="Akashi H."/>
            <person name="Anderson W.W."/>
            <person name="Aquadro C.F."/>
            <person name="Ardell D.H."/>
            <person name="Arguello R."/>
            <person name="Artieri C.G."/>
            <person name="Barbash D.A."/>
            <person name="Barker D."/>
            <person name="Barsanti P."/>
            <person name="Batterham P."/>
            <person name="Batzoglou S."/>
            <person name="Begun D."/>
            <person name="Bhutkar A."/>
            <person name="Blanco E."/>
            <person name="Bosak S.A."/>
            <person name="Bradley R.K."/>
            <person name="Brand A.D."/>
            <person name="Brent M.R."/>
            <person name="Brooks A.N."/>
            <person name="Brown R.H."/>
            <person name="Butlin R.K."/>
            <person name="Caggese C."/>
            <person name="Calvi B.R."/>
            <person name="Bernardo de Carvalho A."/>
            <person name="Caspi A."/>
            <person name="Castrezana S."/>
            <person name="Celniker S.E."/>
            <person name="Chang J.L."/>
            <person name="Chapple C."/>
            <person name="Chatterji S."/>
            <person name="Chinwalla A."/>
            <person name="Civetta A."/>
            <person name="Clifton S.W."/>
            <person name="Comeron J.M."/>
            <person name="Costello J.C."/>
            <person name="Coyne J.A."/>
            <person name="Daub J."/>
            <person name="David R.G."/>
            <person name="Delcher A.L."/>
            <person name="Delehaunty K."/>
            <person name="Do C.B."/>
            <person name="Ebling H."/>
            <person name="Edwards K."/>
            <person name="Eickbush T."/>
            <person name="Evans J.D."/>
            <person name="Filipski A."/>
            <person name="Findeiss S."/>
            <person name="Freyhult E."/>
            <person name="Fulton L."/>
            <person name="Fulton R."/>
            <person name="Garcia A.C."/>
            <person name="Gardiner A."/>
            <person name="Garfield D.A."/>
            <person name="Garvin B.E."/>
            <person name="Gibson G."/>
            <person name="Gilbert D."/>
            <person name="Gnerre S."/>
            <person name="Godfrey J."/>
            <person name="Good R."/>
            <person name="Gotea V."/>
            <person name="Gravely B."/>
            <person name="Greenberg A.J."/>
            <person name="Griffiths-Jones S."/>
            <person name="Gross S."/>
            <person name="Guigo R."/>
            <person name="Gustafson E.A."/>
            <person name="Haerty W."/>
            <person name="Hahn M.W."/>
            <person name="Halligan D.L."/>
            <person name="Halpern A.L."/>
            <person name="Halter G.M."/>
            <person name="Han M.V."/>
            <person name="Heger A."/>
            <person name="Hillier L."/>
            <person name="Hinrichs A.S."/>
            <person name="Holmes I."/>
            <person name="Hoskins R.A."/>
            <person name="Hubisz M.J."/>
            <person name="Hultmark D."/>
            <person name="Huntley M.A."/>
            <person name="Jaffe D.B."/>
            <person name="Jagadeeshan S."/>
            <person name="Jeck W.R."/>
            <person name="Johnson J."/>
            <person name="Jones C.D."/>
            <person name="Jordan W.C."/>
            <person name="Karpen G.H."/>
            <person name="Kataoka E."/>
            <person name="Keightley P.D."/>
            <person name="Kheradpour P."/>
            <person name="Kirkness E.F."/>
            <person name="Koerich L.B."/>
            <person name="Kristiansen K."/>
            <person name="Kudrna D."/>
            <person name="Kulathinal R.J."/>
            <person name="Kumar S."/>
            <person name="Kwok R."/>
            <person name="Lander E."/>
            <person name="Langley C.H."/>
            <person name="Lapoint R."/>
            <person name="Lazzaro B.P."/>
            <person name="Lee S.J."/>
            <person name="Levesque L."/>
            <person name="Li R."/>
            <person name="Lin C.F."/>
            <person name="Lin M.F."/>
            <person name="Lindblad-Toh K."/>
            <person name="Llopart A."/>
            <person name="Long M."/>
            <person name="Low L."/>
            <person name="Lozovsky E."/>
            <person name="Lu J."/>
            <person name="Luo M."/>
            <person name="Machado C.A."/>
            <person name="Makalowski W."/>
            <person name="Marzo M."/>
            <person name="Matsuda M."/>
            <person name="Matzkin L."/>
            <person name="McAllister B."/>
            <person name="McBride C.S."/>
            <person name="McKernan B."/>
            <person name="McKernan K."/>
            <person name="Mendez-Lago M."/>
            <person name="Minx P."/>
            <person name="Mollenhauer M.U."/>
            <person name="Montooth K."/>
            <person name="Mount S.M."/>
            <person name="Mu X."/>
            <person name="Myers E."/>
            <person name="Negre B."/>
            <person name="Newfeld S."/>
            <person name="Nielsen R."/>
            <person name="Noor M.A."/>
            <person name="O'Grady P."/>
            <person name="Pachter L."/>
            <person name="Papaceit M."/>
            <person name="Parisi M.J."/>
            <person name="Parisi M."/>
            <person name="Parts L."/>
            <person name="Pedersen J.S."/>
            <person name="Pesole G."/>
            <person name="Phillippy A.M."/>
            <person name="Ponting C.P."/>
            <person name="Pop M."/>
            <person name="Porcelli D."/>
            <person name="Powell J.R."/>
            <person name="Prohaska S."/>
            <person name="Pruitt K."/>
            <person name="Puig M."/>
            <person name="Quesneville H."/>
            <person name="Ram K.R."/>
            <person name="Rand D."/>
            <person name="Rasmussen M.D."/>
            <person name="Reed L.K."/>
            <person name="Reenan R."/>
            <person name="Reily A."/>
            <person name="Remington K.A."/>
            <person name="Rieger T.T."/>
            <person name="Ritchie M.G."/>
            <person name="Robin C."/>
            <person name="Rogers Y.H."/>
            <person name="Rohde C."/>
            <person name="Rozas J."/>
            <person name="Rubenfield M.J."/>
            <person name="Ruiz A."/>
            <person name="Russo S."/>
            <person name="Salzberg S.L."/>
            <person name="Sanchez-Gracia A."/>
            <person name="Saranga D.J."/>
            <person name="Sato H."/>
            <person name="Schaeffer S.W."/>
            <person name="Schatz M.C."/>
            <person name="Schlenke T."/>
            <person name="Schwartz R."/>
            <person name="Segarra C."/>
            <person name="Singh R.S."/>
            <person name="Sirot L."/>
            <person name="Sirota M."/>
            <person name="Sisneros N.B."/>
            <person name="Smith C.D."/>
            <person name="Smith T.F."/>
            <person name="Spieth J."/>
            <person name="Stage D.E."/>
            <person name="Stark A."/>
            <person name="Stephan W."/>
            <person name="Strausberg R.L."/>
            <person name="Strempel S."/>
            <person name="Sturgill D."/>
            <person name="Sutton G."/>
            <person name="Sutton G.G."/>
            <person name="Tao W."/>
            <person name="Teichmann S."/>
            <person name="Tobari Y.N."/>
            <person name="Tomimura Y."/>
            <person name="Tsolas J.M."/>
            <person name="Valente V.L."/>
            <person name="Venter E."/>
            <person name="Venter J.C."/>
            <person name="Vicario S."/>
            <person name="Vieira F.G."/>
            <person name="Vilella A.J."/>
            <person name="Villasante A."/>
            <person name="Walenz B."/>
            <person name="Wang J."/>
            <person name="Wasserman M."/>
            <person name="Watts T."/>
            <person name="Wilson D."/>
            <person name="Wilson R.K."/>
            <person name="Wing R.A."/>
            <person name="Wolfner M.F."/>
            <person name="Wong A."/>
            <person name="Wong G.K."/>
            <person name="Wu C.I."/>
            <person name="Wu G."/>
            <person name="Yamamoto D."/>
            <person name="Yang H.P."/>
            <person name="Yang S.P."/>
            <person name="Yorke J.A."/>
            <person name="Yoshida K."/>
            <person name="Zdobnov E."/>
            <person name="Zhang P."/>
            <person name="Zhang Y."/>
            <person name="Zimin A.V."/>
            <person name="Baldwin J."/>
            <person name="Abdouelleil A."/>
            <person name="Abdulkadir J."/>
            <person name="Abebe A."/>
            <person name="Abera B."/>
            <person name="Abreu J."/>
            <person name="Acer S.C."/>
            <person name="Aftuck L."/>
            <person name="Alexander A."/>
            <person name="An P."/>
            <person name="Anderson E."/>
            <person name="Anderson S."/>
            <person name="Arachi H."/>
            <person name="Azer M."/>
            <person name="Bachantsang P."/>
            <person name="Barry A."/>
            <person name="Bayul T."/>
            <person name="Berlin A."/>
            <person name="Bessette D."/>
            <person name="Bloom T."/>
            <person name="Blye J."/>
            <person name="Boguslavskiy L."/>
            <person name="Bonnet C."/>
            <person name="Boukhgalter B."/>
            <person name="Bourzgui I."/>
            <person name="Brown A."/>
            <person name="Cahill P."/>
            <person name="Channer S."/>
            <person name="Cheshatsang Y."/>
            <person name="Chuda L."/>
            <person name="Citroen M."/>
            <person name="Collymore A."/>
            <person name="Cooke P."/>
            <person name="Costello M."/>
            <person name="D'Aco K."/>
            <person name="Daza R."/>
            <person name="De Haan G."/>
            <person name="DeGray S."/>
            <person name="DeMaso C."/>
            <person name="Dhargay N."/>
            <person name="Dooley K."/>
            <person name="Dooley E."/>
            <person name="Doricent M."/>
            <person name="Dorje P."/>
            <person name="Dorjee K."/>
            <person name="Dupes A."/>
            <person name="Elong R."/>
            <person name="Falk J."/>
            <person name="Farina A."/>
            <person name="Faro S."/>
            <person name="Ferguson D."/>
            <person name="Fisher S."/>
            <person name="Foley C.D."/>
            <person name="Franke A."/>
            <person name="Friedrich D."/>
            <person name="Gadbois L."/>
            <person name="Gearin G."/>
            <person name="Gearin C.R."/>
            <person name="Giannoukos G."/>
            <person name="Goode T."/>
            <person name="Graham J."/>
            <person name="Grandbois E."/>
            <person name="Grewal S."/>
            <person name="Gyaltsen K."/>
            <person name="Hafez N."/>
            <person name="Hagos B."/>
            <person name="Hall J."/>
            <person name="Henson C."/>
            <person name="Hollinger A."/>
            <person name="Honan T."/>
            <person name="Huard M.D."/>
            <person name="Hughes L."/>
            <person name="Hurhula B."/>
            <person name="Husby M.E."/>
            <person name="Kamat A."/>
            <person name="Kanga B."/>
            <person name="Kashin S."/>
            <person name="Khazanovich D."/>
            <person name="Kisner P."/>
            <person name="Lance K."/>
            <person name="Lara M."/>
            <person name="Lee W."/>
            <person name="Lennon N."/>
            <person name="Letendre F."/>
            <person name="LeVine R."/>
            <person name="Lipovsky A."/>
            <person name="Liu X."/>
            <person name="Liu J."/>
            <person name="Liu S."/>
            <person name="Lokyitsang T."/>
            <person name="Lokyitsang Y."/>
            <person name="Lubonja R."/>
            <person name="Lui A."/>
            <person name="MacDonald P."/>
            <person name="Magnisalis V."/>
            <person name="Maru K."/>
            <person name="Matthews C."/>
            <person name="McCusker W."/>
            <person name="McDonough S."/>
            <person name="Mehta T."/>
            <person name="Meldrim J."/>
            <person name="Meneus L."/>
            <person name="Mihai O."/>
            <person name="Mihalev A."/>
            <person name="Mihova T."/>
            <person name="Mittelman R."/>
            <person name="Mlenga V."/>
            <person name="Montmayeur A."/>
            <person name="Mulrain L."/>
            <person name="Navidi A."/>
            <person name="Naylor J."/>
            <person name="Negash T."/>
            <person name="Nguyen T."/>
            <person name="Nguyen N."/>
            <person name="Nicol R."/>
            <person name="Norbu C."/>
            <person name="Norbu N."/>
            <person name="Novod N."/>
            <person name="O'Neill B."/>
            <person name="Osman S."/>
            <person name="Markiewicz E."/>
            <person name="Oyono O.L."/>
            <person name="Patti C."/>
            <person name="Phunkhang P."/>
            <person name="Pierre F."/>
            <person name="Priest M."/>
            <person name="Raghuraman S."/>
            <person name="Rege F."/>
            <person name="Reyes R."/>
            <person name="Rise C."/>
            <person name="Rogov P."/>
            <person name="Ross K."/>
            <person name="Ryan E."/>
            <person name="Settipalli S."/>
            <person name="Shea T."/>
            <person name="Sherpa N."/>
            <person name="Shi L."/>
            <person name="Shih D."/>
            <person name="Sparrow T."/>
            <person name="Spaulding J."/>
            <person name="Stalker J."/>
            <person name="Stange-Thomann N."/>
            <person name="Stavropoulos S."/>
            <person name="Stone C."/>
            <person name="Strader C."/>
            <person name="Tesfaye S."/>
            <person name="Thomson T."/>
            <person name="Thoulutsang Y."/>
            <person name="Thoulutsang D."/>
            <person name="Topham K."/>
            <person name="Topping I."/>
            <person name="Tsamla T."/>
            <person name="Vassiliev H."/>
            <person name="Vo A."/>
            <person name="Wangchuk T."/>
            <person name="Wangdi T."/>
            <person name="Weiand M."/>
            <person name="Wilkinson J."/>
            <person name="Wilson A."/>
            <person name="Yadav S."/>
            <person name="Young G."/>
            <person name="Yu Q."/>
            <person name="Zembek L."/>
            <person name="Zhong D."/>
            <person name="Zimmer A."/>
            <person name="Zwirko Z."/>
            <person name="Jaffe D.B."/>
            <person name="Alvarez P."/>
            <person name="Brockman W."/>
            <person name="Butler J."/>
            <person name="Chin C."/>
            <person name="Gnerre S."/>
            <person name="Grabherr M."/>
            <person name="Kleber M."/>
            <person name="Mauceli E."/>
            <person name="MacCallum I."/>
        </authorList>
    </citation>
    <scope>NUCLEOTIDE SEQUENCE [LARGE SCALE GENOMIC DNA]</scope>
    <source>
        <strain evidence="2 3">TSC#14021-0224.01</strain>
    </source>
</reference>
<keyword evidence="3" id="KW-1185">Reference proteome</keyword>
<dbReference type="Proteomes" id="UP000008711">
    <property type="component" value="Unassembled WGS sequence"/>
</dbReference>
<dbReference type="EMBL" id="CH954182">
    <property type="protein sequence ID" value="EDV53937.1"/>
    <property type="molecule type" value="Genomic_DNA"/>
</dbReference>
<evidence type="ECO:0000313" key="3">
    <source>
        <dbReference type="Proteomes" id="UP000008711"/>
    </source>
</evidence>
<feature type="compositionally biased region" description="Low complexity" evidence="1">
    <location>
        <begin position="1"/>
        <end position="22"/>
    </location>
</feature>
<evidence type="ECO:0000256" key="1">
    <source>
        <dbReference type="SAM" id="MobiDB-lite"/>
    </source>
</evidence>
<proteinExistence type="predicted"/>
<feature type="compositionally biased region" description="Basic and acidic residues" evidence="1">
    <location>
        <begin position="23"/>
        <end position="54"/>
    </location>
</feature>
<feature type="region of interest" description="Disordered" evidence="1">
    <location>
        <begin position="1"/>
        <end position="82"/>
    </location>
</feature>
<gene>
    <name evidence="2" type="primary">Dere\GG11240</name>
    <name evidence="2" type="ORF">Dere_GG11240</name>
</gene>
<evidence type="ECO:0000313" key="2">
    <source>
        <dbReference type="EMBL" id="EDV53937.1"/>
    </source>
</evidence>
<reference evidence="2 3" key="2">
    <citation type="journal article" date="2008" name="Bioinformatics">
        <title>Assembly reconciliation.</title>
        <authorList>
            <person name="Zimin A.V."/>
            <person name="Smith D.R."/>
            <person name="Sutton G."/>
            <person name="Yorke J.A."/>
        </authorList>
    </citation>
    <scope>NUCLEOTIDE SEQUENCE [LARGE SCALE GENOMIC DNA]</scope>
    <source>
        <strain evidence="2 3">TSC#14021-0224.01</strain>
    </source>
</reference>